<dbReference type="STRING" id="290317.Cpha266_0298"/>
<dbReference type="RefSeq" id="WP_011744196.1">
    <property type="nucleotide sequence ID" value="NC_008639.1"/>
</dbReference>
<keyword evidence="2" id="KW-1185">Reference proteome</keyword>
<dbReference type="Gene3D" id="3.40.50.300">
    <property type="entry name" value="P-loop containing nucleotide triphosphate hydrolases"/>
    <property type="match status" value="1"/>
</dbReference>
<dbReference type="SUPFAM" id="SSF52540">
    <property type="entry name" value="P-loop containing nucleoside triphosphate hydrolases"/>
    <property type="match status" value="1"/>
</dbReference>
<accession>A1BD83</accession>
<dbReference type="PANTHER" id="PTHR34301">
    <property type="entry name" value="DNA-BINDING PROTEIN-RELATED"/>
    <property type="match status" value="1"/>
</dbReference>
<reference evidence="1 2" key="1">
    <citation type="submission" date="2006-12" db="EMBL/GenBank/DDBJ databases">
        <title>Complete sequence of Chlorobium phaeobacteroides DSM 266.</title>
        <authorList>
            <consortium name="US DOE Joint Genome Institute"/>
            <person name="Copeland A."/>
            <person name="Lucas S."/>
            <person name="Lapidus A."/>
            <person name="Barry K."/>
            <person name="Detter J.C."/>
            <person name="Glavina del Rio T."/>
            <person name="Hammon N."/>
            <person name="Israni S."/>
            <person name="Pitluck S."/>
            <person name="Goltsman E."/>
            <person name="Schmutz J."/>
            <person name="Larimer F."/>
            <person name="Land M."/>
            <person name="Hauser L."/>
            <person name="Mikhailova N."/>
            <person name="Li T."/>
            <person name="Overmann J."/>
            <person name="Bryant D.A."/>
            <person name="Richardson P."/>
        </authorList>
    </citation>
    <scope>NUCLEOTIDE SEQUENCE [LARGE SCALE GENOMIC DNA]</scope>
    <source>
        <strain evidence="1 2">DSM 266</strain>
    </source>
</reference>
<dbReference type="OrthoDB" id="9805535at2"/>
<name>A1BD83_CHLPD</name>
<dbReference type="eggNOG" id="COG1672">
    <property type="taxonomic scope" value="Bacteria"/>
</dbReference>
<dbReference type="KEGG" id="cph:Cpha266_0298"/>
<dbReference type="InterPro" id="IPR027417">
    <property type="entry name" value="P-loop_NTPase"/>
</dbReference>
<organism evidence="1 2">
    <name type="scientific">Chlorobium phaeobacteroides (strain DSM 266 / SMG 266 / 2430)</name>
    <dbReference type="NCBI Taxonomy" id="290317"/>
    <lineage>
        <taxon>Bacteria</taxon>
        <taxon>Pseudomonadati</taxon>
        <taxon>Chlorobiota</taxon>
        <taxon>Chlorobiia</taxon>
        <taxon>Chlorobiales</taxon>
        <taxon>Chlorobiaceae</taxon>
        <taxon>Chlorobium/Pelodictyon group</taxon>
        <taxon>Chlorobium</taxon>
    </lineage>
</organism>
<dbReference type="AlphaFoldDB" id="A1BD83"/>
<proteinExistence type="predicted"/>
<sequence>MKLGNPATGDDFFGRTQELSDLWRYLESDHIRFPGVRRLGKTSILRRLESEAADHGLLARWLDVSNIDSAPGFISLLDQAFPEKSIRSFLSDRAQQAGSWFNRIRKIDATLPDAVGGGGFGIEFGGETVPEWEKDAGSLHSRLCNQPLLILLDEFPWMLEKLIQRDRQEAEQLLSWLRIWRQSQGSCRFVFTGSIGLQSLLERHGLGETMNDCYPYPLGPYKLSEARGLWQYFAPIADKTPWEIADPVIDYALGRVGWLSPYFLSLLLDESMRAARERRQECPADATGEARIEIEDVDDAYENLLAERSRFHHWEKRLKSALEPADLDLCLSLLSHLSRHADGLTLPQLSSRLARREPEPDLRTRRIQDLLVRLTDEGYTSPPDSNKRIQFLSFPLRDWWNRNHV</sequence>
<dbReference type="HOGENOM" id="CLU_719360_0_0_10"/>
<dbReference type="Proteomes" id="UP000008701">
    <property type="component" value="Chromosome"/>
</dbReference>
<protein>
    <submittedName>
        <fullName evidence="1">Uncharacterized protein</fullName>
    </submittedName>
</protein>
<gene>
    <name evidence="1" type="ordered locus">Cpha266_0298</name>
</gene>
<evidence type="ECO:0000313" key="2">
    <source>
        <dbReference type="Proteomes" id="UP000008701"/>
    </source>
</evidence>
<dbReference type="EMBL" id="CP000492">
    <property type="protein sequence ID" value="ABL64360.1"/>
    <property type="molecule type" value="Genomic_DNA"/>
</dbReference>
<evidence type="ECO:0000313" key="1">
    <source>
        <dbReference type="EMBL" id="ABL64360.1"/>
    </source>
</evidence>
<dbReference type="PANTHER" id="PTHR34301:SF8">
    <property type="entry name" value="ATPASE DOMAIN-CONTAINING PROTEIN"/>
    <property type="match status" value="1"/>
</dbReference>